<comment type="caution">
    <text evidence="2">The sequence shown here is derived from an EMBL/GenBank/DDBJ whole genome shotgun (WGS) entry which is preliminary data.</text>
</comment>
<keyword evidence="3" id="KW-1185">Reference proteome</keyword>
<protein>
    <submittedName>
        <fullName evidence="2">Uncharacterized protein</fullName>
    </submittedName>
</protein>
<name>A0AAV4X5Z5_CAEEX</name>
<evidence type="ECO:0000313" key="2">
    <source>
        <dbReference type="EMBL" id="GIY90266.1"/>
    </source>
</evidence>
<evidence type="ECO:0000313" key="3">
    <source>
        <dbReference type="Proteomes" id="UP001054945"/>
    </source>
</evidence>
<keyword evidence="1" id="KW-0472">Membrane</keyword>
<dbReference type="EMBL" id="BPLR01017308">
    <property type="protein sequence ID" value="GIY90266.1"/>
    <property type="molecule type" value="Genomic_DNA"/>
</dbReference>
<evidence type="ECO:0000256" key="1">
    <source>
        <dbReference type="SAM" id="Phobius"/>
    </source>
</evidence>
<dbReference type="AlphaFoldDB" id="A0AAV4X5Z5"/>
<organism evidence="2 3">
    <name type="scientific">Caerostris extrusa</name>
    <name type="common">Bark spider</name>
    <name type="synonym">Caerostris bankana</name>
    <dbReference type="NCBI Taxonomy" id="172846"/>
    <lineage>
        <taxon>Eukaryota</taxon>
        <taxon>Metazoa</taxon>
        <taxon>Ecdysozoa</taxon>
        <taxon>Arthropoda</taxon>
        <taxon>Chelicerata</taxon>
        <taxon>Arachnida</taxon>
        <taxon>Araneae</taxon>
        <taxon>Araneomorphae</taxon>
        <taxon>Entelegynae</taxon>
        <taxon>Araneoidea</taxon>
        <taxon>Araneidae</taxon>
        <taxon>Caerostris</taxon>
    </lineage>
</organism>
<keyword evidence="1" id="KW-1133">Transmembrane helix</keyword>
<dbReference type="Proteomes" id="UP001054945">
    <property type="component" value="Unassembled WGS sequence"/>
</dbReference>
<sequence length="166" mass="19233">MQPTVEEYHDFVTITCSSTSHFSADVTYLAAVDLRRSPKLTDPLAFSADLCVYELAKYLAWVMDMAKHEFYFPNNSLVYCLFLINAELFVVCWRRCEMCWRDNLSKSERRLMLFPSHRPPVVDSSVCGNTPSPAQMLQREREKSIFCETTDFTFRSGRSVRSSDIL</sequence>
<proteinExistence type="predicted"/>
<gene>
    <name evidence="2" type="ORF">CEXT_232491</name>
</gene>
<keyword evidence="1" id="KW-0812">Transmembrane</keyword>
<accession>A0AAV4X5Z5</accession>
<feature type="transmembrane region" description="Helical" evidence="1">
    <location>
        <begin position="76"/>
        <end position="93"/>
    </location>
</feature>
<reference evidence="2 3" key="1">
    <citation type="submission" date="2021-06" db="EMBL/GenBank/DDBJ databases">
        <title>Caerostris extrusa draft genome.</title>
        <authorList>
            <person name="Kono N."/>
            <person name="Arakawa K."/>
        </authorList>
    </citation>
    <scope>NUCLEOTIDE SEQUENCE [LARGE SCALE GENOMIC DNA]</scope>
</reference>